<proteinExistence type="predicted"/>
<keyword evidence="2" id="KW-1003">Cell membrane</keyword>
<protein>
    <submittedName>
        <fullName evidence="10">Dolichyl-phosphate-mannose-protein mannosyltransferase</fullName>
    </submittedName>
</protein>
<evidence type="ECO:0000259" key="9">
    <source>
        <dbReference type="Pfam" id="PF13231"/>
    </source>
</evidence>
<comment type="subcellular location">
    <subcellularLocation>
        <location evidence="1">Cell membrane</location>
        <topology evidence="1">Multi-pass membrane protein</topology>
    </subcellularLocation>
</comment>
<evidence type="ECO:0000256" key="3">
    <source>
        <dbReference type="ARBA" id="ARBA00022676"/>
    </source>
</evidence>
<evidence type="ECO:0000256" key="7">
    <source>
        <dbReference type="ARBA" id="ARBA00023136"/>
    </source>
</evidence>
<gene>
    <name evidence="10" type="ORF">SAMN02745134_01269</name>
</gene>
<accession>A0A1W1XBH5</accession>
<feature type="transmembrane region" description="Helical" evidence="8">
    <location>
        <begin position="164"/>
        <end position="190"/>
    </location>
</feature>
<feature type="transmembrane region" description="Helical" evidence="8">
    <location>
        <begin position="396"/>
        <end position="419"/>
    </location>
</feature>
<dbReference type="InterPro" id="IPR038731">
    <property type="entry name" value="RgtA/B/C-like"/>
</dbReference>
<feature type="transmembrane region" description="Helical" evidence="8">
    <location>
        <begin position="12"/>
        <end position="30"/>
    </location>
</feature>
<dbReference type="Pfam" id="PF13231">
    <property type="entry name" value="PMT_2"/>
    <property type="match status" value="1"/>
</dbReference>
<reference evidence="10 11" key="1">
    <citation type="submission" date="2017-04" db="EMBL/GenBank/DDBJ databases">
        <authorList>
            <person name="Afonso C.L."/>
            <person name="Miller P.J."/>
            <person name="Scott M.A."/>
            <person name="Spackman E."/>
            <person name="Goraichik I."/>
            <person name="Dimitrov K.M."/>
            <person name="Suarez D.L."/>
            <person name="Swayne D.E."/>
        </authorList>
    </citation>
    <scope>NUCLEOTIDE SEQUENCE [LARGE SCALE GENOMIC DNA]</scope>
    <source>
        <strain evidence="10 11">DSM 12555</strain>
    </source>
</reference>
<keyword evidence="11" id="KW-1185">Reference proteome</keyword>
<dbReference type="Proteomes" id="UP000192468">
    <property type="component" value="Unassembled WGS sequence"/>
</dbReference>
<evidence type="ECO:0000256" key="2">
    <source>
        <dbReference type="ARBA" id="ARBA00022475"/>
    </source>
</evidence>
<evidence type="ECO:0000256" key="8">
    <source>
        <dbReference type="SAM" id="Phobius"/>
    </source>
</evidence>
<evidence type="ECO:0000256" key="1">
    <source>
        <dbReference type="ARBA" id="ARBA00004651"/>
    </source>
</evidence>
<keyword evidence="3 10" id="KW-0328">Glycosyltransferase</keyword>
<evidence type="ECO:0000313" key="11">
    <source>
        <dbReference type="Proteomes" id="UP000192468"/>
    </source>
</evidence>
<dbReference type="RefSeq" id="WP_084114767.1">
    <property type="nucleotide sequence ID" value="NZ_FWXH01000003.1"/>
</dbReference>
<dbReference type="GO" id="GO:0005886">
    <property type="term" value="C:plasma membrane"/>
    <property type="evidence" value="ECO:0007669"/>
    <property type="project" value="UniProtKB-SubCell"/>
</dbReference>
<dbReference type="STRING" id="1121291.SAMN02745134_01269"/>
<keyword evidence="6 8" id="KW-1133">Transmembrane helix</keyword>
<evidence type="ECO:0000256" key="5">
    <source>
        <dbReference type="ARBA" id="ARBA00022692"/>
    </source>
</evidence>
<keyword evidence="4 10" id="KW-0808">Transferase</keyword>
<keyword evidence="7 8" id="KW-0472">Membrane</keyword>
<evidence type="ECO:0000313" key="10">
    <source>
        <dbReference type="EMBL" id="SMC21385.1"/>
    </source>
</evidence>
<dbReference type="GO" id="GO:0016763">
    <property type="term" value="F:pentosyltransferase activity"/>
    <property type="evidence" value="ECO:0007669"/>
    <property type="project" value="TreeGrafter"/>
</dbReference>
<dbReference type="AlphaFoldDB" id="A0A1W1XBH5"/>
<evidence type="ECO:0000256" key="6">
    <source>
        <dbReference type="ARBA" id="ARBA00022989"/>
    </source>
</evidence>
<dbReference type="InterPro" id="IPR050297">
    <property type="entry name" value="LipidA_mod_glycosyltrf_83"/>
</dbReference>
<feature type="transmembrane region" description="Helical" evidence="8">
    <location>
        <begin position="202"/>
        <end position="221"/>
    </location>
</feature>
<feature type="domain" description="Glycosyltransferase RgtA/B/C/D-like" evidence="9">
    <location>
        <begin position="67"/>
        <end position="219"/>
    </location>
</feature>
<dbReference type="GO" id="GO:0009103">
    <property type="term" value="P:lipopolysaccharide biosynthetic process"/>
    <property type="evidence" value="ECO:0007669"/>
    <property type="project" value="UniProtKB-ARBA"/>
</dbReference>
<keyword evidence="5 8" id="KW-0812">Transmembrane</keyword>
<dbReference type="EMBL" id="FWXH01000003">
    <property type="protein sequence ID" value="SMC21385.1"/>
    <property type="molecule type" value="Genomic_DNA"/>
</dbReference>
<feature type="transmembrane region" description="Helical" evidence="8">
    <location>
        <begin position="125"/>
        <end position="152"/>
    </location>
</feature>
<feature type="transmembrane region" description="Helical" evidence="8">
    <location>
        <begin position="343"/>
        <end position="360"/>
    </location>
</feature>
<sequence>MLIKLKNYKNFITITGIIVFSLFLKLIWILKVPTVPVSDFLQYYNGAVSLVNGTGYRIYGHISAYEPVGYSLFLSIIYFFLGSSFIAAKFANLFLSCISLIFLFHISKKYFGKKSAYICTLIYGILPLNIAYTSVISTEIIFTTFFIILIYFVLNRKNTYKSNIILGILLGVLTLIKPYMMIYQGIIFLIDIINFKSLIKPLKNFFAITLILLLTISPWTIRNYIVFHKFIPVSTNGGYNLYINNNPDAIGAWRNPTKIHGNLIEKYKNKNDDFWDEVKVDEEGKKAAFHWILQNPESFLKLGLKKVKNTFLTSDSCFWSTNYLTAGNKFKYKPTLQLLNKKIHLFTLILMILYFGLIVIKLVKGTLKNIKVHTLIFLNVIFFLVITFVFEGQPRYLFPLWPIFILAIVYTFKSIYSIIRKEI</sequence>
<dbReference type="PANTHER" id="PTHR33908">
    <property type="entry name" value="MANNOSYLTRANSFERASE YKCB-RELATED"/>
    <property type="match status" value="1"/>
</dbReference>
<dbReference type="OrthoDB" id="136232at2"/>
<dbReference type="PANTHER" id="PTHR33908:SF11">
    <property type="entry name" value="MEMBRANE PROTEIN"/>
    <property type="match status" value="1"/>
</dbReference>
<feature type="transmembrane region" description="Helical" evidence="8">
    <location>
        <begin position="372"/>
        <end position="390"/>
    </location>
</feature>
<feature type="transmembrane region" description="Helical" evidence="8">
    <location>
        <begin position="76"/>
        <end position="104"/>
    </location>
</feature>
<name>A0A1W1XBH5_9CLOT</name>
<evidence type="ECO:0000256" key="4">
    <source>
        <dbReference type="ARBA" id="ARBA00022679"/>
    </source>
</evidence>
<organism evidence="10 11">
    <name type="scientific">Clostridium acidisoli DSM 12555</name>
    <dbReference type="NCBI Taxonomy" id="1121291"/>
    <lineage>
        <taxon>Bacteria</taxon>
        <taxon>Bacillati</taxon>
        <taxon>Bacillota</taxon>
        <taxon>Clostridia</taxon>
        <taxon>Eubacteriales</taxon>
        <taxon>Clostridiaceae</taxon>
        <taxon>Clostridium</taxon>
    </lineage>
</organism>